<proteinExistence type="predicted"/>
<protein>
    <submittedName>
        <fullName evidence="2">Uncharacterized protein</fullName>
    </submittedName>
</protein>
<feature type="transmembrane region" description="Helical" evidence="1">
    <location>
        <begin position="12"/>
        <end position="30"/>
    </location>
</feature>
<organism evidence="2">
    <name type="scientific">Salmonella phage vB_STmST19_KE12</name>
    <dbReference type="NCBI Taxonomy" id="3161166"/>
    <lineage>
        <taxon>Viruses</taxon>
        <taxon>Duplodnaviria</taxon>
        <taxon>Heunggongvirae</taxon>
        <taxon>Uroviricota</taxon>
        <taxon>Caudoviricetes</taxon>
    </lineage>
</organism>
<name>A0AAU8GD80_9CAUD</name>
<reference evidence="2" key="1">
    <citation type="submission" date="2024-05" db="EMBL/GenBank/DDBJ databases">
        <authorList>
            <person name="Mugo M.M."/>
            <person name="Musyoki A.M."/>
            <person name="Makumi A.M."/>
            <person name="Mutai I."/>
            <person name="Drechsel O."/>
            <person name="Kering K.K."/>
            <person name="Muturi P."/>
            <person name="Mbae C.K."/>
            <person name="Kariuki S.M."/>
        </authorList>
    </citation>
    <scope>NUCLEOTIDE SEQUENCE</scope>
</reference>
<keyword evidence="1" id="KW-0812">Transmembrane</keyword>
<dbReference type="EMBL" id="PP856714">
    <property type="protein sequence ID" value="XCH39756.1"/>
    <property type="molecule type" value="Genomic_DNA"/>
</dbReference>
<keyword evidence="1" id="KW-0472">Membrane</keyword>
<keyword evidence="1" id="KW-1133">Transmembrane helix</keyword>
<accession>A0AAU8GD80</accession>
<evidence type="ECO:0000313" key="2">
    <source>
        <dbReference type="EMBL" id="XCH39756.1"/>
    </source>
</evidence>
<sequence>MIYKNSSVPFFVGKFFWISCKVLIFIWNGVPIF</sequence>
<gene>
    <name evidence="2" type="ORF">AXSAUNVX_CDS0076</name>
</gene>
<evidence type="ECO:0000256" key="1">
    <source>
        <dbReference type="SAM" id="Phobius"/>
    </source>
</evidence>